<dbReference type="Proteomes" id="UP000063919">
    <property type="component" value="Chromosome"/>
</dbReference>
<gene>
    <name evidence="1" type="ORF">SCANT_v1c09700</name>
</gene>
<dbReference type="SUPFAM" id="SSF52980">
    <property type="entry name" value="Restriction endonuclease-like"/>
    <property type="match status" value="1"/>
</dbReference>
<keyword evidence="2" id="KW-1185">Reference proteome</keyword>
<sequence>MIYDLTDIVLRDENYNYVIKNDIEVPINLKNFIVEDNKINLPFVSVILEHNYPYLHNKFVKKEIVENSIKQGICVHNMISQSIKERNDFKLNLNILDCKNTNHINIAKRIITELNSFIYKYNIDQIYSERTYLYLGYDCNYLGTIDIILKSKDTYYIMDIKTSRSNFVDKYNAQLFLYKKIFENASKKIVENCFILNPREDRVFMEYVPISKKEQTRIISSIKNIKIM</sequence>
<accession>A0A0M5KEP6</accession>
<dbReference type="InterPro" id="IPR011335">
    <property type="entry name" value="Restrct_endonuc-II-like"/>
</dbReference>
<reference evidence="1 2" key="1">
    <citation type="journal article" date="2015" name="Genome Announc.">
        <title>Complete Genome Sequence of Spiroplasma cantharicola CC-1T (DSM 21588), a Bacterium Isolated from Soldier Beetle (Cantharis carolinus).</title>
        <authorList>
            <person name="Lo W.S."/>
            <person name="Liu P.Y."/>
            <person name="Kuo C.H."/>
        </authorList>
    </citation>
    <scope>NUCLEOTIDE SEQUENCE [LARGE SCALE GENOMIC DNA]</scope>
    <source>
        <strain evidence="1 2">CC-1</strain>
    </source>
</reference>
<dbReference type="EMBL" id="CP012622">
    <property type="protein sequence ID" value="ALD66876.1"/>
    <property type="molecule type" value="Genomic_DNA"/>
</dbReference>
<evidence type="ECO:0008006" key="3">
    <source>
        <dbReference type="Google" id="ProtNLM"/>
    </source>
</evidence>
<name>A0A0M5KEP6_9MOLU</name>
<dbReference type="STRING" id="362837.SCANT_v1c09700"/>
<evidence type="ECO:0000313" key="2">
    <source>
        <dbReference type="Proteomes" id="UP000063919"/>
    </source>
</evidence>
<dbReference type="RefSeq" id="WP_053946616.1">
    <property type="nucleotide sequence ID" value="NZ_CP012622.1"/>
</dbReference>
<dbReference type="InterPro" id="IPR011604">
    <property type="entry name" value="PDDEXK-like_dom_sf"/>
</dbReference>
<organism evidence="1 2">
    <name type="scientific">Spiroplasma cantharicola</name>
    <dbReference type="NCBI Taxonomy" id="362837"/>
    <lineage>
        <taxon>Bacteria</taxon>
        <taxon>Bacillati</taxon>
        <taxon>Mycoplasmatota</taxon>
        <taxon>Mollicutes</taxon>
        <taxon>Entomoplasmatales</taxon>
        <taxon>Spiroplasmataceae</taxon>
        <taxon>Spiroplasma</taxon>
    </lineage>
</organism>
<evidence type="ECO:0000313" key="1">
    <source>
        <dbReference type="EMBL" id="ALD66876.1"/>
    </source>
</evidence>
<dbReference type="Gene3D" id="3.90.320.10">
    <property type="match status" value="1"/>
</dbReference>
<dbReference type="KEGG" id="scj:SCANT_v1c09700"/>
<protein>
    <recommendedName>
        <fullName evidence="3">PD-(D/E)XK endonuclease-like domain-containing protein</fullName>
    </recommendedName>
</protein>
<dbReference type="PATRIC" id="fig|362837.3.peg.986"/>
<proteinExistence type="predicted"/>
<dbReference type="AlphaFoldDB" id="A0A0M5KEP6"/>
<dbReference type="OrthoDB" id="388798at2"/>